<keyword evidence="4 8" id="KW-0812">Transmembrane</keyword>
<dbReference type="PANTHER" id="PTHR40074:SF2">
    <property type="entry name" value="O-ACETYLTRANSFERASE WECH"/>
    <property type="match status" value="1"/>
</dbReference>
<proteinExistence type="inferred from homology"/>
<feature type="transmembrane region" description="Helical" evidence="8">
    <location>
        <begin position="319"/>
        <end position="343"/>
    </location>
</feature>
<accession>A0A0S4L4C3</accession>
<evidence type="ECO:0000313" key="10">
    <source>
        <dbReference type="EMBL" id="CUS31536.1"/>
    </source>
</evidence>
<dbReference type="AlphaFoldDB" id="A0A0S4L4C3"/>
<dbReference type="Proteomes" id="UP000199032">
    <property type="component" value="Unassembled WGS sequence"/>
</dbReference>
<evidence type="ECO:0000256" key="7">
    <source>
        <dbReference type="SAM" id="MobiDB-lite"/>
    </source>
</evidence>
<dbReference type="OrthoDB" id="1072135at2"/>
<keyword evidence="5 8" id="KW-1133">Transmembrane helix</keyword>
<name>A0A0S4L4C3_9BACT</name>
<keyword evidence="3" id="KW-1003">Cell membrane</keyword>
<dbReference type="STRING" id="1742972.COMA1_10150"/>
<feature type="transmembrane region" description="Helical" evidence="8">
    <location>
        <begin position="116"/>
        <end position="134"/>
    </location>
</feature>
<dbReference type="EMBL" id="CZQA01000001">
    <property type="protein sequence ID" value="CUS31536.1"/>
    <property type="molecule type" value="Genomic_DNA"/>
</dbReference>
<reference evidence="10 11" key="1">
    <citation type="submission" date="2015-10" db="EMBL/GenBank/DDBJ databases">
        <authorList>
            <person name="Gilbert D.G."/>
        </authorList>
    </citation>
    <scope>NUCLEOTIDE SEQUENCE [LARGE SCALE GENOMIC DNA]</scope>
    <source>
        <strain evidence="10">COMA1</strain>
    </source>
</reference>
<comment type="similarity">
    <text evidence="2">Belongs to the acyltransferase 3 family.</text>
</comment>
<comment type="subcellular location">
    <subcellularLocation>
        <location evidence="1">Cell membrane</location>
        <topology evidence="1">Multi-pass membrane protein</topology>
    </subcellularLocation>
</comment>
<evidence type="ECO:0000256" key="8">
    <source>
        <dbReference type="SAM" id="Phobius"/>
    </source>
</evidence>
<feature type="region of interest" description="Disordered" evidence="7">
    <location>
        <begin position="397"/>
        <end position="416"/>
    </location>
</feature>
<evidence type="ECO:0000256" key="1">
    <source>
        <dbReference type="ARBA" id="ARBA00004651"/>
    </source>
</evidence>
<evidence type="ECO:0000259" key="9">
    <source>
        <dbReference type="Pfam" id="PF01757"/>
    </source>
</evidence>
<evidence type="ECO:0000256" key="2">
    <source>
        <dbReference type="ARBA" id="ARBA00007400"/>
    </source>
</evidence>
<feature type="transmembrane region" description="Helical" evidence="8">
    <location>
        <begin position="229"/>
        <end position="246"/>
    </location>
</feature>
<evidence type="ECO:0000256" key="5">
    <source>
        <dbReference type="ARBA" id="ARBA00022989"/>
    </source>
</evidence>
<sequence length="416" mass="46614">MRGLCSLVGSLPTKDWLATVWSLMVPDQKREQVSTRIPSIESFRVLAIFAVILWHSHFLSSISQFTDGNFFVVLNGYLVWWVGVPYFFIAAGYFFQRSVLTQGNPMTQFHRYASPLAWILLVWLCIYTVTPADWPAEVRHHGLWQPFYAEVLKNIQVLESRHLWVFIEGARPVWHLWFLPALIFSLAILTLVAIGQLQRHLMLLAAGIYVLILAEESTPRNLLNAPVPLGQWIIAIPLVAIGGWLAERRESVPTTMAWSLILGGYAVALLEGTVMNTVFHSSMQAIKGHQFLGGILFGLGIFQLALAKPQLGRSTPFPFLGQLTLGIYVAHVLVLYTITPFVWKLSDKVPLWGLLLGLMVYGATAIFVVALTRVPILKFLVMKPAWSVDQISRPGWKPIDSARQNDTGSQLPPHAA</sequence>
<keyword evidence="6 8" id="KW-0472">Membrane</keyword>
<keyword evidence="11" id="KW-1185">Reference proteome</keyword>
<feature type="transmembrane region" description="Helical" evidence="8">
    <location>
        <begin position="174"/>
        <end position="194"/>
    </location>
</feature>
<gene>
    <name evidence="10" type="ORF">COMA1_10150</name>
</gene>
<evidence type="ECO:0000256" key="6">
    <source>
        <dbReference type="ARBA" id="ARBA00023136"/>
    </source>
</evidence>
<dbReference type="InterPro" id="IPR002656">
    <property type="entry name" value="Acyl_transf_3_dom"/>
</dbReference>
<feature type="transmembrane region" description="Helical" evidence="8">
    <location>
        <begin position="291"/>
        <end position="307"/>
    </location>
</feature>
<dbReference type="GO" id="GO:0009246">
    <property type="term" value="P:enterobacterial common antigen biosynthetic process"/>
    <property type="evidence" value="ECO:0007669"/>
    <property type="project" value="TreeGrafter"/>
</dbReference>
<protein>
    <recommendedName>
        <fullName evidence="9">Acyltransferase 3 domain-containing protein</fullName>
    </recommendedName>
</protein>
<organism evidence="10 11">
    <name type="scientific">Candidatus Nitrospira nitrosa</name>
    <dbReference type="NCBI Taxonomy" id="1742972"/>
    <lineage>
        <taxon>Bacteria</taxon>
        <taxon>Pseudomonadati</taxon>
        <taxon>Nitrospirota</taxon>
        <taxon>Nitrospiria</taxon>
        <taxon>Nitrospirales</taxon>
        <taxon>Nitrospiraceae</taxon>
        <taxon>Nitrospira</taxon>
    </lineage>
</organism>
<evidence type="ECO:0000256" key="3">
    <source>
        <dbReference type="ARBA" id="ARBA00022475"/>
    </source>
</evidence>
<feature type="transmembrane region" description="Helical" evidence="8">
    <location>
        <begin position="77"/>
        <end position="95"/>
    </location>
</feature>
<dbReference type="PANTHER" id="PTHR40074">
    <property type="entry name" value="O-ACETYLTRANSFERASE WECH"/>
    <property type="match status" value="1"/>
</dbReference>
<feature type="transmembrane region" description="Helical" evidence="8">
    <location>
        <begin position="201"/>
        <end position="217"/>
    </location>
</feature>
<dbReference type="Pfam" id="PF01757">
    <property type="entry name" value="Acyl_transf_3"/>
    <property type="match status" value="1"/>
</dbReference>
<feature type="transmembrane region" description="Helical" evidence="8">
    <location>
        <begin position="45"/>
        <end position="65"/>
    </location>
</feature>
<dbReference type="GO" id="GO:0016413">
    <property type="term" value="F:O-acetyltransferase activity"/>
    <property type="evidence" value="ECO:0007669"/>
    <property type="project" value="TreeGrafter"/>
</dbReference>
<dbReference type="GO" id="GO:0005886">
    <property type="term" value="C:plasma membrane"/>
    <property type="evidence" value="ECO:0007669"/>
    <property type="project" value="UniProtKB-SubCell"/>
</dbReference>
<feature type="domain" description="Acyltransferase 3" evidence="9">
    <location>
        <begin position="38"/>
        <end position="366"/>
    </location>
</feature>
<evidence type="ECO:0000256" key="4">
    <source>
        <dbReference type="ARBA" id="ARBA00022692"/>
    </source>
</evidence>
<feature type="transmembrane region" description="Helical" evidence="8">
    <location>
        <begin position="258"/>
        <end position="279"/>
    </location>
</feature>
<dbReference type="RefSeq" id="WP_090742348.1">
    <property type="nucleotide sequence ID" value="NZ_CZQA01000001.1"/>
</dbReference>
<evidence type="ECO:0000313" key="11">
    <source>
        <dbReference type="Proteomes" id="UP000199032"/>
    </source>
</evidence>
<feature type="transmembrane region" description="Helical" evidence="8">
    <location>
        <begin position="349"/>
        <end position="372"/>
    </location>
</feature>